<keyword evidence="3" id="KW-1185">Reference proteome</keyword>
<dbReference type="AlphaFoldDB" id="A0A411WX93"/>
<evidence type="ECO:0000313" key="3">
    <source>
        <dbReference type="Proteomes" id="UP000292307"/>
    </source>
</evidence>
<gene>
    <name evidence="2" type="ORF">EYF70_10655</name>
    <name evidence="1" type="ORF">GCM10007387_34540</name>
</gene>
<organism evidence="1 4">
    <name type="scientific">Pseudoduganella albidiflava</name>
    <dbReference type="NCBI Taxonomy" id="321983"/>
    <lineage>
        <taxon>Bacteria</taxon>
        <taxon>Pseudomonadati</taxon>
        <taxon>Pseudomonadota</taxon>
        <taxon>Betaproteobacteria</taxon>
        <taxon>Burkholderiales</taxon>
        <taxon>Oxalobacteraceae</taxon>
        <taxon>Telluria group</taxon>
        <taxon>Pseudoduganella</taxon>
    </lineage>
</organism>
<proteinExistence type="predicted"/>
<sequence length="254" mass="26713">MHELISQLLRLYLPAGAPVPEGLEQHLDGRMTRAFDLAHGGAVRAIVIPFDRQPQANGADPWERLCEAANALQGELGLPAPAVSISGAAGFRLWLSFQEPVPAAIAQEFLGQVVAAYCSGVVLPQHGVLALVELPPCLNGATGKWAAFIHPGMGASFADEPALEMPPPPAAQAAFLQGLESISQEQFRHALAVLARGAGMAEAETQAATDAVAPAPASAVPPGLLLKDATLEDIVRLLHARNIEPTFRHLLPPR</sequence>
<dbReference type="OrthoDB" id="8756642at2"/>
<dbReference type="EMBL" id="BMWV01000007">
    <property type="protein sequence ID" value="GGY49342.1"/>
    <property type="molecule type" value="Genomic_DNA"/>
</dbReference>
<reference evidence="2 3" key="2">
    <citation type="submission" date="2019-02" db="EMBL/GenBank/DDBJ databases">
        <title>Draft Genome Sequences of Six Type Strains of the Genus Massilia.</title>
        <authorList>
            <person name="Miess H."/>
            <person name="Frediansyhah A."/>
            <person name="Gross H."/>
        </authorList>
    </citation>
    <scope>NUCLEOTIDE SEQUENCE [LARGE SCALE GENOMIC DNA]</scope>
    <source>
        <strain evidence="2 3">DSM 17472</strain>
    </source>
</reference>
<dbReference type="Proteomes" id="UP000292307">
    <property type="component" value="Chromosome"/>
</dbReference>
<dbReference type="EMBL" id="CP036401">
    <property type="protein sequence ID" value="QBI01248.1"/>
    <property type="molecule type" value="Genomic_DNA"/>
</dbReference>
<dbReference type="Proteomes" id="UP000628442">
    <property type="component" value="Unassembled WGS sequence"/>
</dbReference>
<accession>A0A411WX93</accession>
<reference evidence="1" key="1">
    <citation type="journal article" date="2014" name="Int. J. Syst. Evol. Microbiol.">
        <title>Complete genome sequence of Corynebacterium casei LMG S-19264T (=DSM 44701T), isolated from a smear-ripened cheese.</title>
        <authorList>
            <consortium name="US DOE Joint Genome Institute (JGI-PGF)"/>
            <person name="Walter F."/>
            <person name="Albersmeier A."/>
            <person name="Kalinowski J."/>
            <person name="Ruckert C."/>
        </authorList>
    </citation>
    <scope>NUCLEOTIDE SEQUENCE</scope>
    <source>
        <strain evidence="1">KCTC 12343</strain>
    </source>
</reference>
<dbReference type="RefSeq" id="WP_131145370.1">
    <property type="nucleotide sequence ID" value="NZ_BMWV01000007.1"/>
</dbReference>
<evidence type="ECO:0000313" key="2">
    <source>
        <dbReference type="EMBL" id="QBI01248.1"/>
    </source>
</evidence>
<name>A0A411WX93_9BURK</name>
<reference evidence="1" key="3">
    <citation type="submission" date="2022-12" db="EMBL/GenBank/DDBJ databases">
        <authorList>
            <person name="Sun Q."/>
            <person name="Kim S."/>
        </authorList>
    </citation>
    <scope>NUCLEOTIDE SEQUENCE</scope>
    <source>
        <strain evidence="1">KCTC 12343</strain>
    </source>
</reference>
<protein>
    <submittedName>
        <fullName evidence="1">Uncharacterized protein</fullName>
    </submittedName>
</protein>
<evidence type="ECO:0000313" key="1">
    <source>
        <dbReference type="EMBL" id="GGY49342.1"/>
    </source>
</evidence>
<evidence type="ECO:0000313" key="4">
    <source>
        <dbReference type="Proteomes" id="UP000628442"/>
    </source>
</evidence>